<evidence type="ECO:0000313" key="2">
    <source>
        <dbReference type="EMBL" id="MDI5895767.1"/>
    </source>
</evidence>
<dbReference type="Proteomes" id="UP001243403">
    <property type="component" value="Unassembled WGS sequence"/>
</dbReference>
<evidence type="ECO:0008006" key="4">
    <source>
        <dbReference type="Google" id="ProtNLM"/>
    </source>
</evidence>
<evidence type="ECO:0000313" key="3">
    <source>
        <dbReference type="Proteomes" id="UP001243403"/>
    </source>
</evidence>
<reference evidence="2 3" key="1">
    <citation type="submission" date="2023-04" db="EMBL/GenBank/DDBJ databases">
        <title>Two novel species of Flavobacterium.</title>
        <authorList>
            <person name="Liu Q."/>
            <person name="Xin Y.-H."/>
        </authorList>
    </citation>
    <scope>NUCLEOTIDE SEQUENCE [LARGE SCALE GENOMIC DNA]</scope>
    <source>
        <strain evidence="2 3">LB1P51</strain>
    </source>
</reference>
<keyword evidence="3" id="KW-1185">Reference proteome</keyword>
<gene>
    <name evidence="2" type="ORF">QLS65_12775</name>
</gene>
<feature type="signal peptide" evidence="1">
    <location>
        <begin position="1"/>
        <end position="21"/>
    </location>
</feature>
<dbReference type="EMBL" id="JASCRZ010000006">
    <property type="protein sequence ID" value="MDI5895767.1"/>
    <property type="molecule type" value="Genomic_DNA"/>
</dbReference>
<name>A0ABT6VBZ0_9FLAO</name>
<proteinExistence type="predicted"/>
<organism evidence="2 3">
    <name type="scientific">Flavobacterium algoritolerans</name>
    <dbReference type="NCBI Taxonomy" id="3041254"/>
    <lineage>
        <taxon>Bacteria</taxon>
        <taxon>Pseudomonadati</taxon>
        <taxon>Bacteroidota</taxon>
        <taxon>Flavobacteriia</taxon>
        <taxon>Flavobacteriales</taxon>
        <taxon>Flavobacteriaceae</taxon>
        <taxon>Flavobacterium</taxon>
    </lineage>
</organism>
<dbReference type="RefSeq" id="WP_282718205.1">
    <property type="nucleotide sequence ID" value="NZ_JASCRZ010000006.1"/>
</dbReference>
<keyword evidence="1" id="KW-0732">Signal</keyword>
<protein>
    <recommendedName>
        <fullName evidence="4">Carboxypeptidase regulatory-like domain-containing protein</fullName>
    </recommendedName>
</protein>
<sequence>MTKLSFILYLLLFCTISFSGAAQEKECDEVLVLLKVKYIGDSEISSIICKSEVYLSVSEVFDFIKIKNNPNSNFSVIDGFFINQKNTFKIDQSTNTITYKEQVFSLKSDDLISTTTNLFLKASYFNEVFNLENSFSFRSLSVNLSSKLELPTIREARLQSMRDNLNKMKLEFIADTTVVRDKPLLHFGTANWAFNSIQQSGGSHSERMLLNLGSIVAGGELTTSLNYTSNQAIVAKNQFYRWRYVNNENKYIKQLTLGKISAPSKATILFPIIGVQLSNASTRIRKSFGTYILSEHTQANWMVELYINNVLIDYLQADTNGFFSFNVPLMYGRTEVTLRYYGPWGEEQFFSNQFVVPALFLPKKEIEYTISSGIIEDGEGSVFSSAKANYGLSNHITLGAGAEYISSFESNKIIPFLNSSFRLASQLFLLGSYHAKVLYEINLNYTTAKNLRFDFDYSKYDKNQQAIRFNYSEIRKASISMPIRSPFFSGNSRFTIQQNLFNTTKFTTSEFLLSGNSFGFNLNFTTNAFFTETNKPLVYSNISISLQLPEKFVIVPQLRYGYDADAMASLQTQLRKPIFKKGYIQASLDYNFKNQNSSFQISFTHNFDHINTGFSSIFYKNSASFSQSATGSIIFEPQSDFVSFNNRISVGRGSIKFIPFLDINRNGKRDTEEPLVKGVNIVFMGGGRQLVNPDGTTIITGLEPYIKNYVELNTNKVNSIAWRIKNKTLNCTLNPNQLKIIEIPLVVVGEVSGMVYQRKNQQLSGIGGLKITIYDLNGTFITHILSEPDGYFSFLGLKSGQYVAKIDSLQLENLQMMADPSYQNFEIDNGVDGAFVDTLKFVLQKKNK</sequence>
<comment type="caution">
    <text evidence="2">The sequence shown here is derived from an EMBL/GenBank/DDBJ whole genome shotgun (WGS) entry which is preliminary data.</text>
</comment>
<accession>A0ABT6VBZ0</accession>
<evidence type="ECO:0000256" key="1">
    <source>
        <dbReference type="SAM" id="SignalP"/>
    </source>
</evidence>
<feature type="chain" id="PRO_5046390599" description="Carboxypeptidase regulatory-like domain-containing protein" evidence="1">
    <location>
        <begin position="22"/>
        <end position="848"/>
    </location>
</feature>